<dbReference type="PANTHER" id="PTHR19965">
    <property type="entry name" value="RNA AND EXPORT FACTOR BINDING PROTEIN"/>
    <property type="match status" value="1"/>
</dbReference>
<name>A0A1W0WJV9_HYPEX</name>
<dbReference type="AlphaFoldDB" id="A0A1W0WJV9"/>
<accession>A0A1W0WJV9</accession>
<evidence type="ECO:0000313" key="5">
    <source>
        <dbReference type="EMBL" id="OQV15500.1"/>
    </source>
</evidence>
<keyword evidence="1 2" id="KW-0694">RNA-binding</keyword>
<feature type="domain" description="RRM" evidence="4">
    <location>
        <begin position="175"/>
        <end position="246"/>
    </location>
</feature>
<organism evidence="5 6">
    <name type="scientific">Hypsibius exemplaris</name>
    <name type="common">Freshwater tardigrade</name>
    <dbReference type="NCBI Taxonomy" id="2072580"/>
    <lineage>
        <taxon>Eukaryota</taxon>
        <taxon>Metazoa</taxon>
        <taxon>Ecdysozoa</taxon>
        <taxon>Tardigrada</taxon>
        <taxon>Eutardigrada</taxon>
        <taxon>Parachela</taxon>
        <taxon>Hypsibioidea</taxon>
        <taxon>Hypsibiidae</taxon>
        <taxon>Hypsibius</taxon>
    </lineage>
</organism>
<dbReference type="GO" id="GO:0005634">
    <property type="term" value="C:nucleus"/>
    <property type="evidence" value="ECO:0007669"/>
    <property type="project" value="TreeGrafter"/>
</dbReference>
<protein>
    <recommendedName>
        <fullName evidence="4">RRM domain-containing protein</fullName>
    </recommendedName>
</protein>
<dbReference type="GO" id="GO:0003729">
    <property type="term" value="F:mRNA binding"/>
    <property type="evidence" value="ECO:0007669"/>
    <property type="project" value="TreeGrafter"/>
</dbReference>
<gene>
    <name evidence="5" type="ORF">BV898_10367</name>
</gene>
<evidence type="ECO:0000256" key="2">
    <source>
        <dbReference type="PROSITE-ProRule" id="PRU00176"/>
    </source>
</evidence>
<evidence type="ECO:0000313" key="6">
    <source>
        <dbReference type="Proteomes" id="UP000192578"/>
    </source>
</evidence>
<dbReference type="EMBL" id="MTYJ01000088">
    <property type="protein sequence ID" value="OQV15500.1"/>
    <property type="molecule type" value="Genomic_DNA"/>
</dbReference>
<keyword evidence="6" id="KW-1185">Reference proteome</keyword>
<dbReference type="InterPro" id="IPR012677">
    <property type="entry name" value="Nucleotide-bd_a/b_plait_sf"/>
</dbReference>
<dbReference type="InterPro" id="IPR035979">
    <property type="entry name" value="RBD_domain_sf"/>
</dbReference>
<evidence type="ECO:0000259" key="4">
    <source>
        <dbReference type="PROSITE" id="PS50102"/>
    </source>
</evidence>
<feature type="region of interest" description="Disordered" evidence="3">
    <location>
        <begin position="1"/>
        <end position="88"/>
    </location>
</feature>
<dbReference type="SMART" id="SM00360">
    <property type="entry name" value="RRM"/>
    <property type="match status" value="1"/>
</dbReference>
<dbReference type="OrthoDB" id="346839at2759"/>
<feature type="compositionally biased region" description="Basic residues" evidence="3">
    <location>
        <begin position="1"/>
        <end position="20"/>
    </location>
</feature>
<dbReference type="Proteomes" id="UP000192578">
    <property type="component" value="Unassembled WGS sequence"/>
</dbReference>
<evidence type="ECO:0000256" key="1">
    <source>
        <dbReference type="ARBA" id="ARBA00022884"/>
    </source>
</evidence>
<feature type="compositionally biased region" description="Basic residues" evidence="3">
    <location>
        <begin position="40"/>
        <end position="50"/>
    </location>
</feature>
<proteinExistence type="predicted"/>
<dbReference type="SUPFAM" id="SSF54928">
    <property type="entry name" value="RNA-binding domain, RBD"/>
    <property type="match status" value="1"/>
</dbReference>
<dbReference type="Pfam" id="PF00076">
    <property type="entry name" value="RRM_1"/>
    <property type="match status" value="1"/>
</dbReference>
<dbReference type="Gene3D" id="3.30.70.330">
    <property type="match status" value="1"/>
</dbReference>
<reference evidence="6" key="1">
    <citation type="submission" date="2017-01" db="EMBL/GenBank/DDBJ databases">
        <title>Comparative genomics of anhydrobiosis in the tardigrade Hypsibius dujardini.</title>
        <authorList>
            <person name="Yoshida Y."/>
            <person name="Koutsovoulos G."/>
            <person name="Laetsch D."/>
            <person name="Stevens L."/>
            <person name="Kumar S."/>
            <person name="Horikawa D."/>
            <person name="Ishino K."/>
            <person name="Komine S."/>
            <person name="Tomita M."/>
            <person name="Blaxter M."/>
            <person name="Arakawa K."/>
        </authorList>
    </citation>
    <scope>NUCLEOTIDE SEQUENCE [LARGE SCALE GENOMIC DNA]</scope>
    <source>
        <strain evidence="6">Z151</strain>
    </source>
</reference>
<dbReference type="GO" id="GO:0006406">
    <property type="term" value="P:mRNA export from nucleus"/>
    <property type="evidence" value="ECO:0007669"/>
    <property type="project" value="TreeGrafter"/>
</dbReference>
<dbReference type="InterPro" id="IPR000504">
    <property type="entry name" value="RRM_dom"/>
</dbReference>
<evidence type="ECO:0000256" key="3">
    <source>
        <dbReference type="SAM" id="MobiDB-lite"/>
    </source>
</evidence>
<comment type="caution">
    <text evidence="5">The sequence shown here is derived from an EMBL/GenBank/DDBJ whole genome shotgun (WGS) entry which is preliminary data.</text>
</comment>
<feature type="compositionally biased region" description="Low complexity" evidence="3">
    <location>
        <begin position="23"/>
        <end position="39"/>
    </location>
</feature>
<dbReference type="PROSITE" id="PS50102">
    <property type="entry name" value="RRM"/>
    <property type="match status" value="1"/>
</dbReference>
<sequence length="297" mass="31922">MAKEKSSKKKHQHQKQKGTKRLGNQSGSNGAALSSSGNKRGNRNGKRGKRPIVSEDTRINITRQKSRGRSGRLRQGNPSSGIRRLGAGIRDARQIINSHQGSRSRRITGRSHTFVNSNHTNGVPPLASSAFNDAVRAAIAPIVAPLLRGVSSSVSSSRPLPSHSQTSTSIPTGPCCLRIANLAQSVTVNDLADLFNGYSGFTGSELEGPGIALVSFSRPDSALSALEEYNNRELDGRTMIMQIDTAGANGTYTRLGPKPPHVVRQVHASPRTVVSASNSRQARADTRWNEIRTNCDM</sequence>
<dbReference type="PANTHER" id="PTHR19965:SF35">
    <property type="entry name" value="RNA ANNEALING PROTEIN YRA1"/>
    <property type="match status" value="1"/>
</dbReference>
<dbReference type="InterPro" id="IPR051229">
    <property type="entry name" value="ALYREF_mRNA_export"/>
</dbReference>